<dbReference type="RefSeq" id="WP_307483678.1">
    <property type="nucleotide sequence ID" value="NZ_JAUTBF010000001.1"/>
</dbReference>
<dbReference type="InterPro" id="IPR004341">
    <property type="entry name" value="CAT_RNA-bd_dom"/>
</dbReference>
<dbReference type="Proteomes" id="UP001226691">
    <property type="component" value="Unassembled WGS sequence"/>
</dbReference>
<dbReference type="Gene3D" id="2.30.24.10">
    <property type="entry name" value="CAT RNA-binding domain"/>
    <property type="match status" value="1"/>
</dbReference>
<dbReference type="InterPro" id="IPR050661">
    <property type="entry name" value="BglG_antiterminators"/>
</dbReference>
<dbReference type="Pfam" id="PF00874">
    <property type="entry name" value="PRD"/>
    <property type="match status" value="2"/>
</dbReference>
<evidence type="ECO:0000259" key="2">
    <source>
        <dbReference type="PROSITE" id="PS51372"/>
    </source>
</evidence>
<evidence type="ECO:0000256" key="1">
    <source>
        <dbReference type="ARBA" id="ARBA00022737"/>
    </source>
</evidence>
<organism evidence="3 4">
    <name type="scientific">Microbacterium trichothecenolyticum</name>
    <name type="common">Aureobacterium trichothecenolyticum</name>
    <dbReference type="NCBI Taxonomy" id="69370"/>
    <lineage>
        <taxon>Bacteria</taxon>
        <taxon>Bacillati</taxon>
        <taxon>Actinomycetota</taxon>
        <taxon>Actinomycetes</taxon>
        <taxon>Micrococcales</taxon>
        <taxon>Microbacteriaceae</taxon>
        <taxon>Microbacterium</taxon>
    </lineage>
</organism>
<dbReference type="SUPFAM" id="SSF63520">
    <property type="entry name" value="PTS-regulatory domain, PRD"/>
    <property type="match status" value="2"/>
</dbReference>
<evidence type="ECO:0000313" key="4">
    <source>
        <dbReference type="Proteomes" id="UP001226691"/>
    </source>
</evidence>
<dbReference type="InterPro" id="IPR036650">
    <property type="entry name" value="CAT_RNA-bd_dom_sf"/>
</dbReference>
<sequence>MEIIRVLNNNAAIVRGDDDVEIVVLGKGIAHGRKRGERLDDAAVIDQVFRPDSRHPVERIAAYLSDIPLDVVRCAALVAERAHDRLGIRVSQALILPLADHLAFAIDRVRRGIEMDYPLRWEVSQLYPREVAVGREAVDLAAARLGVVLPADEAISFALHFVNAAFASEGMAPTIHMTERIGRVLEVVSQSMGVTLDAESMNVARFVTHLRYLFVRLDADALFDDPSAELLGGIRASHPAAYACAQRVRYLLEMGGARLTEDEVLYLALHVARVTTRAETRTD</sequence>
<dbReference type="InterPro" id="IPR011608">
    <property type="entry name" value="PRD"/>
</dbReference>
<dbReference type="PROSITE" id="PS51372">
    <property type="entry name" value="PRD_2"/>
    <property type="match status" value="2"/>
</dbReference>
<feature type="domain" description="PRD" evidence="2">
    <location>
        <begin position="66"/>
        <end position="171"/>
    </location>
</feature>
<name>A0ABU0TXM2_MICTR</name>
<dbReference type="SMART" id="SM01061">
    <property type="entry name" value="CAT_RBD"/>
    <property type="match status" value="1"/>
</dbReference>
<evidence type="ECO:0000313" key="3">
    <source>
        <dbReference type="EMBL" id="MDQ1123724.1"/>
    </source>
</evidence>
<dbReference type="Pfam" id="PF03123">
    <property type="entry name" value="CAT_RBD"/>
    <property type="match status" value="1"/>
</dbReference>
<dbReference type="PANTHER" id="PTHR30185:SF15">
    <property type="entry name" value="CRYPTIC BETA-GLUCOSIDE BGL OPERON ANTITERMINATOR"/>
    <property type="match status" value="1"/>
</dbReference>
<proteinExistence type="predicted"/>
<keyword evidence="1" id="KW-0677">Repeat</keyword>
<dbReference type="EMBL" id="JAUTBF010000001">
    <property type="protein sequence ID" value="MDQ1123724.1"/>
    <property type="molecule type" value="Genomic_DNA"/>
</dbReference>
<dbReference type="InterPro" id="IPR036634">
    <property type="entry name" value="PRD_sf"/>
</dbReference>
<protein>
    <submittedName>
        <fullName evidence="3">Beta-glucoside operon transcriptional antiterminator</fullName>
    </submittedName>
</protein>
<dbReference type="SUPFAM" id="SSF50151">
    <property type="entry name" value="SacY-like RNA-binding domain"/>
    <property type="match status" value="1"/>
</dbReference>
<keyword evidence="4" id="KW-1185">Reference proteome</keyword>
<reference evidence="3 4" key="1">
    <citation type="submission" date="2023-07" db="EMBL/GenBank/DDBJ databases">
        <title>Functional and genomic diversity of the sorghum phyllosphere microbiome.</title>
        <authorList>
            <person name="Shade A."/>
        </authorList>
    </citation>
    <scope>NUCLEOTIDE SEQUENCE [LARGE SCALE GENOMIC DNA]</scope>
    <source>
        <strain evidence="3 4">SORGH_AS_1207</strain>
    </source>
</reference>
<gene>
    <name evidence="3" type="ORF">QE412_002297</name>
</gene>
<dbReference type="PANTHER" id="PTHR30185">
    <property type="entry name" value="CRYPTIC BETA-GLUCOSIDE BGL OPERON ANTITERMINATOR"/>
    <property type="match status" value="1"/>
</dbReference>
<comment type="caution">
    <text evidence="3">The sequence shown here is derived from an EMBL/GenBank/DDBJ whole genome shotgun (WGS) entry which is preliminary data.</text>
</comment>
<dbReference type="Gene3D" id="1.10.1790.10">
    <property type="entry name" value="PRD domain"/>
    <property type="match status" value="2"/>
</dbReference>
<feature type="domain" description="PRD" evidence="2">
    <location>
        <begin position="172"/>
        <end position="281"/>
    </location>
</feature>
<accession>A0ABU0TXM2</accession>